<accession>A0A1G8HEA8</accession>
<dbReference type="STRING" id="568899.SAMN05192534_11960"/>
<feature type="non-terminal residue" evidence="1">
    <location>
        <position position="1"/>
    </location>
</feature>
<dbReference type="AlphaFoldDB" id="A0A1G8HEA8"/>
<name>A0A1G8HEA8_9BACI</name>
<proteinExistence type="predicted"/>
<sequence length="46" mass="5388">RYVTDQKRAADEEIRRLFFSKLATPLASHQIEGGFFYAFSIHERNA</sequence>
<organism evidence="1 2">
    <name type="scientific">Alteribacillus persepolensis</name>
    <dbReference type="NCBI Taxonomy" id="568899"/>
    <lineage>
        <taxon>Bacteria</taxon>
        <taxon>Bacillati</taxon>
        <taxon>Bacillota</taxon>
        <taxon>Bacilli</taxon>
        <taxon>Bacillales</taxon>
        <taxon>Bacillaceae</taxon>
        <taxon>Alteribacillus</taxon>
    </lineage>
</organism>
<gene>
    <name evidence="1" type="ORF">SAMN05192534_11960</name>
</gene>
<evidence type="ECO:0000313" key="2">
    <source>
        <dbReference type="Proteomes" id="UP000199163"/>
    </source>
</evidence>
<dbReference type="EMBL" id="FNDK01000019">
    <property type="protein sequence ID" value="SDI04861.1"/>
    <property type="molecule type" value="Genomic_DNA"/>
</dbReference>
<reference evidence="1 2" key="1">
    <citation type="submission" date="2016-10" db="EMBL/GenBank/DDBJ databases">
        <authorList>
            <person name="de Groot N.N."/>
        </authorList>
    </citation>
    <scope>NUCLEOTIDE SEQUENCE [LARGE SCALE GENOMIC DNA]</scope>
    <source>
        <strain evidence="1 2">DSM 21632</strain>
    </source>
</reference>
<dbReference type="Proteomes" id="UP000199163">
    <property type="component" value="Unassembled WGS sequence"/>
</dbReference>
<protein>
    <submittedName>
        <fullName evidence="1">Uncharacterized protein</fullName>
    </submittedName>
</protein>
<keyword evidence="2" id="KW-1185">Reference proteome</keyword>
<evidence type="ECO:0000313" key="1">
    <source>
        <dbReference type="EMBL" id="SDI04861.1"/>
    </source>
</evidence>